<evidence type="ECO:0000313" key="3">
    <source>
        <dbReference type="EMBL" id="NLP65590.1"/>
    </source>
</evidence>
<dbReference type="EMBL" id="JTDB02000015">
    <property type="protein sequence ID" value="NLP65590.1"/>
    <property type="molecule type" value="Genomic_DNA"/>
</dbReference>
<accession>A0A8T6ZN62</accession>
<gene>
    <name evidence="2" type="ORF">NH14_031085</name>
    <name evidence="3" type="ORF">NH14_031520</name>
</gene>
<evidence type="ECO:0000313" key="2">
    <source>
        <dbReference type="EMBL" id="NLP65505.1"/>
    </source>
</evidence>
<dbReference type="Proteomes" id="UP000030460">
    <property type="component" value="Unassembled WGS sequence"/>
</dbReference>
<dbReference type="EMBL" id="JTDB02000015">
    <property type="protein sequence ID" value="NLP65505.1"/>
    <property type="molecule type" value="Genomic_DNA"/>
</dbReference>
<keyword evidence="4" id="KW-1185">Reference proteome</keyword>
<reference evidence="3" key="2">
    <citation type="submission" date="2020-04" db="EMBL/GenBank/DDBJ databases">
        <authorList>
            <person name="Alexandrino P."/>
            <person name="Mendonca T."/>
            <person name="Guaman L."/>
            <person name="Cherix J."/>
            <person name="Lozano-Sakalauskas G."/>
            <person name="Fujita A."/>
            <person name="Filho E.R."/>
            <person name="Long P."/>
            <person name="Padilla G."/>
            <person name="Taciro M.K."/>
            <person name="Gomez J.G."/>
            <person name="Silva L.F."/>
            <person name="Torres M."/>
        </authorList>
    </citation>
    <scope>NUCLEOTIDE SEQUENCE</scope>
    <source>
        <strain evidence="3">LMG 19450</strain>
    </source>
</reference>
<name>A0A8T6ZN62_9BURK</name>
<feature type="compositionally biased region" description="Basic residues" evidence="1">
    <location>
        <begin position="74"/>
        <end position="85"/>
    </location>
</feature>
<protein>
    <submittedName>
        <fullName evidence="3">Uncharacterized protein</fullName>
    </submittedName>
</protein>
<comment type="caution">
    <text evidence="3">The sequence shown here is derived from an EMBL/GenBank/DDBJ whole genome shotgun (WGS) entry which is preliminary data.</text>
</comment>
<dbReference type="RefSeq" id="WP_035534246.1">
    <property type="nucleotide sequence ID" value="NZ_CADFGF010000021.1"/>
</dbReference>
<reference evidence="3" key="1">
    <citation type="journal article" date="2015" name="Genome Announc.">
        <title>Draft Genome Sequence of the Polyhydroxyalkanoate-Producing Bacterium Burkholderia sacchari LMG 19450 Isolated from Brazilian Sugarcane Plantation Soil.</title>
        <authorList>
            <person name="Alexandrino P.M."/>
            <person name="Mendonca T.T."/>
            <person name="Guaman Bautista L.P."/>
            <person name="Cherix J."/>
            <person name="Lozano-Sakalauskas G.C."/>
            <person name="Fujita A."/>
            <person name="Ramos Filho E."/>
            <person name="Long P."/>
            <person name="Padilla G."/>
            <person name="Taciro M.K."/>
            <person name="Gomez J.G."/>
            <person name="Silva L.F."/>
        </authorList>
    </citation>
    <scope>NUCLEOTIDE SEQUENCE</scope>
    <source>
        <strain evidence="3">LMG 19450</strain>
    </source>
</reference>
<proteinExistence type="predicted"/>
<feature type="region of interest" description="Disordered" evidence="1">
    <location>
        <begin position="1"/>
        <end position="86"/>
    </location>
</feature>
<dbReference type="OrthoDB" id="9112929at2"/>
<feature type="compositionally biased region" description="Low complexity" evidence="1">
    <location>
        <begin position="9"/>
        <end position="25"/>
    </location>
</feature>
<organism evidence="3 4">
    <name type="scientific">Paraburkholderia sacchari</name>
    <dbReference type="NCBI Taxonomy" id="159450"/>
    <lineage>
        <taxon>Bacteria</taxon>
        <taxon>Pseudomonadati</taxon>
        <taxon>Pseudomonadota</taxon>
        <taxon>Betaproteobacteria</taxon>
        <taxon>Burkholderiales</taxon>
        <taxon>Burkholderiaceae</taxon>
        <taxon>Paraburkholderia</taxon>
    </lineage>
</organism>
<evidence type="ECO:0000256" key="1">
    <source>
        <dbReference type="SAM" id="MobiDB-lite"/>
    </source>
</evidence>
<dbReference type="AlphaFoldDB" id="A0A8T6ZN62"/>
<sequence>MTTKKSTIARPSRAKSAARPATAVKRVPKKQPPKVKAASSRQGVTKAPAAPKRASSSKGVAQDQELVAADTRPRSTRGGRIGRPKTRFENLQAVPTRCPSHIYTYLRGITPFLYPSLTAMFEDMITRFLKEQPWEHGLHWRKPKTAMTYAKGMAGATGWSQVNIQLPLELKERVTNVASVCGVSNACLCYTAIFWWVQYIYPPAKMVGSSSATSA</sequence>
<feature type="compositionally biased region" description="Low complexity" evidence="1">
    <location>
        <begin position="46"/>
        <end position="58"/>
    </location>
</feature>
<evidence type="ECO:0000313" key="4">
    <source>
        <dbReference type="Proteomes" id="UP000030460"/>
    </source>
</evidence>